<proteinExistence type="predicted"/>
<dbReference type="AlphaFoldDB" id="A0AAD5MVP3"/>
<comment type="caution">
    <text evidence="1">The sequence shown here is derived from an EMBL/GenBank/DDBJ whole genome shotgun (WGS) entry which is preliminary data.</text>
</comment>
<accession>A0AAD5MVP3</accession>
<evidence type="ECO:0000313" key="1">
    <source>
        <dbReference type="EMBL" id="KAJ1365432.1"/>
    </source>
</evidence>
<gene>
    <name evidence="1" type="ORF">KIN20_025726</name>
</gene>
<keyword evidence="2" id="KW-1185">Reference proteome</keyword>
<name>A0AAD5MVP3_PARTN</name>
<reference evidence="1" key="1">
    <citation type="submission" date="2021-06" db="EMBL/GenBank/DDBJ databases">
        <title>Parelaphostrongylus tenuis whole genome reference sequence.</title>
        <authorList>
            <person name="Garwood T.J."/>
            <person name="Larsen P.A."/>
            <person name="Fountain-Jones N.M."/>
            <person name="Garbe J.R."/>
            <person name="Macchietto M.G."/>
            <person name="Kania S.A."/>
            <person name="Gerhold R.W."/>
            <person name="Richards J.E."/>
            <person name="Wolf T.M."/>
        </authorList>
    </citation>
    <scope>NUCLEOTIDE SEQUENCE</scope>
    <source>
        <strain evidence="1">MNPRO001-30</strain>
        <tissue evidence="1">Meninges</tissue>
    </source>
</reference>
<protein>
    <submittedName>
        <fullName evidence="1">Uncharacterized protein</fullName>
    </submittedName>
</protein>
<dbReference type="EMBL" id="JAHQIW010005268">
    <property type="protein sequence ID" value="KAJ1365432.1"/>
    <property type="molecule type" value="Genomic_DNA"/>
</dbReference>
<organism evidence="1 2">
    <name type="scientific">Parelaphostrongylus tenuis</name>
    <name type="common">Meningeal worm</name>
    <dbReference type="NCBI Taxonomy" id="148309"/>
    <lineage>
        <taxon>Eukaryota</taxon>
        <taxon>Metazoa</taxon>
        <taxon>Ecdysozoa</taxon>
        <taxon>Nematoda</taxon>
        <taxon>Chromadorea</taxon>
        <taxon>Rhabditida</taxon>
        <taxon>Rhabditina</taxon>
        <taxon>Rhabditomorpha</taxon>
        <taxon>Strongyloidea</taxon>
        <taxon>Metastrongylidae</taxon>
        <taxon>Parelaphostrongylus</taxon>
    </lineage>
</organism>
<dbReference type="Proteomes" id="UP001196413">
    <property type="component" value="Unassembled WGS sequence"/>
</dbReference>
<evidence type="ECO:0000313" key="2">
    <source>
        <dbReference type="Proteomes" id="UP001196413"/>
    </source>
</evidence>
<sequence length="156" mass="18143">MMEEKAFEGSPHDTCSADALLSEKLFMKRRYLMWNHFTLVSSGTTNCCDVPDEKFLLRRCWKNTQYGIPTYTSNHNVECSSRRFPIVAETVAKTLMTLGSIQHFFTLDFPTQYYSVSIDVCLFYNTPKHQSYIVRERRVALYTCTLCRLERPPAAL</sequence>